<evidence type="ECO:0000313" key="3">
    <source>
        <dbReference type="Proteomes" id="UP001247754"/>
    </source>
</evidence>
<name>A0ABU1FE68_9RHOB</name>
<accession>A0ABU1FE68</accession>
<keyword evidence="3" id="KW-1185">Reference proteome</keyword>
<feature type="signal peptide" evidence="1">
    <location>
        <begin position="1"/>
        <end position="22"/>
    </location>
</feature>
<keyword evidence="1" id="KW-0732">Signal</keyword>
<gene>
    <name evidence="2" type="ORF">RGD00_21355</name>
</gene>
<comment type="caution">
    <text evidence="2">The sequence shown here is derived from an EMBL/GenBank/DDBJ whole genome shotgun (WGS) entry which is preliminary data.</text>
</comment>
<dbReference type="Proteomes" id="UP001247754">
    <property type="component" value="Unassembled WGS sequence"/>
</dbReference>
<organism evidence="2 3">
    <name type="scientific">Ruixingdingia sedimenti</name>
    <dbReference type="NCBI Taxonomy" id="3073604"/>
    <lineage>
        <taxon>Bacteria</taxon>
        <taxon>Pseudomonadati</taxon>
        <taxon>Pseudomonadota</taxon>
        <taxon>Alphaproteobacteria</taxon>
        <taxon>Rhodobacterales</taxon>
        <taxon>Paracoccaceae</taxon>
        <taxon>Ruixingdingia</taxon>
    </lineage>
</organism>
<feature type="chain" id="PRO_5045134770" evidence="1">
    <location>
        <begin position="23"/>
        <end position="140"/>
    </location>
</feature>
<proteinExistence type="predicted"/>
<sequence length="140" mass="15290">MKLHYAAFVLAASLALGGAAMAQDKAAEQTKPEEQAEQRITLETATSLINYGKAKSDPLALLAGARMMASVPAKVMDAEGKAMDVGAVLDDAVKLSGDNEHVAALAADVRDDLDTSDRGMCYWQYQCYWNGYCQYFWYCY</sequence>
<protein>
    <submittedName>
        <fullName evidence="2">Uncharacterized protein</fullName>
    </submittedName>
</protein>
<evidence type="ECO:0000256" key="1">
    <source>
        <dbReference type="SAM" id="SignalP"/>
    </source>
</evidence>
<reference evidence="2 3" key="1">
    <citation type="submission" date="2023-09" db="EMBL/GenBank/DDBJ databases">
        <title>Xinfangfangia sedmenti sp. nov., isolated the sedment.</title>
        <authorList>
            <person name="Xu L."/>
        </authorList>
    </citation>
    <scope>NUCLEOTIDE SEQUENCE [LARGE SCALE GENOMIC DNA]</scope>
    <source>
        <strain evidence="2 3">LG-4</strain>
    </source>
</reference>
<dbReference type="RefSeq" id="WP_310459271.1">
    <property type="nucleotide sequence ID" value="NZ_JAVKPH010000049.1"/>
</dbReference>
<evidence type="ECO:0000313" key="2">
    <source>
        <dbReference type="EMBL" id="MDR5655162.1"/>
    </source>
</evidence>
<dbReference type="EMBL" id="JAVKPH010000049">
    <property type="protein sequence ID" value="MDR5655162.1"/>
    <property type="molecule type" value="Genomic_DNA"/>
</dbReference>